<evidence type="ECO:0000256" key="1">
    <source>
        <dbReference type="SAM" id="MobiDB-lite"/>
    </source>
</evidence>
<comment type="caution">
    <text evidence="2">The sequence shown here is derived from an EMBL/GenBank/DDBJ whole genome shotgun (WGS) entry which is preliminary data.</text>
</comment>
<reference evidence="3" key="1">
    <citation type="journal article" date="2019" name="Int. J. Syst. Evol. Microbiol.">
        <title>The Global Catalogue of Microorganisms (GCM) 10K type strain sequencing project: providing services to taxonomists for standard genome sequencing and annotation.</title>
        <authorList>
            <consortium name="The Broad Institute Genomics Platform"/>
            <consortium name="The Broad Institute Genome Sequencing Center for Infectious Disease"/>
            <person name="Wu L."/>
            <person name="Ma J."/>
        </authorList>
    </citation>
    <scope>NUCLEOTIDE SEQUENCE [LARGE SCALE GENOMIC DNA]</scope>
    <source>
        <strain evidence="3">NBRC 111980</strain>
    </source>
</reference>
<evidence type="ECO:0000313" key="3">
    <source>
        <dbReference type="Proteomes" id="UP001156670"/>
    </source>
</evidence>
<dbReference type="Proteomes" id="UP001156670">
    <property type="component" value="Unassembled WGS sequence"/>
</dbReference>
<name>A0ABQ5XSF4_9GAMM</name>
<proteinExistence type="predicted"/>
<evidence type="ECO:0000313" key="2">
    <source>
        <dbReference type="EMBL" id="GLQ93692.1"/>
    </source>
</evidence>
<protein>
    <submittedName>
        <fullName evidence="2">Uncharacterized protein</fullName>
    </submittedName>
</protein>
<sequence length="60" mass="6247">MFFSPLPGDSIGVSPQLGMSCVGGLPAALSDPKGPESLFFAGPKKSNPMKWPNKLTAGER</sequence>
<dbReference type="EMBL" id="BSOB01000024">
    <property type="protein sequence ID" value="GLQ93692.1"/>
    <property type="molecule type" value="Genomic_DNA"/>
</dbReference>
<organism evidence="2 3">
    <name type="scientific">Dyella acidisoli</name>
    <dbReference type="NCBI Taxonomy" id="1867834"/>
    <lineage>
        <taxon>Bacteria</taxon>
        <taxon>Pseudomonadati</taxon>
        <taxon>Pseudomonadota</taxon>
        <taxon>Gammaproteobacteria</taxon>
        <taxon>Lysobacterales</taxon>
        <taxon>Rhodanobacteraceae</taxon>
        <taxon>Dyella</taxon>
    </lineage>
</organism>
<gene>
    <name evidence="2" type="ORF">GCM10007901_26430</name>
</gene>
<accession>A0ABQ5XSF4</accession>
<keyword evidence="3" id="KW-1185">Reference proteome</keyword>
<feature type="region of interest" description="Disordered" evidence="1">
    <location>
        <begin position="36"/>
        <end position="60"/>
    </location>
</feature>